<dbReference type="InterPro" id="IPR036864">
    <property type="entry name" value="Zn2-C6_fun-type_DNA-bd_sf"/>
</dbReference>
<dbReference type="EMBL" id="KL585019">
    <property type="protein sequence ID" value="KEQ78577.1"/>
    <property type="molecule type" value="Genomic_DNA"/>
</dbReference>
<dbReference type="RefSeq" id="XP_029754764.1">
    <property type="nucleotide sequence ID" value="XM_029909510.1"/>
</dbReference>
<sequence>MSSRKNNQSVRKRVPNACTRCRQQKIKCRGSFPCEQCTKRKLVCNFDDSQQKILVTKRLSQLSIWSLSPEPRLMNPFALGASAYAPASRGDVPVYLGTSSNWAFGRRVLVMSHEQILGSMPGQESLFFQSEIYDLGWDGTRGPFASTSPMEPATLPTADHAIYLINAVKFHCGQMFHLFDEETFMRCFAIFHDPTVIDKSSLMPLWFVHYLLILAFGKAFLARGTRGRRPPGAELFVQAMQLLPDTTFLCVRPVQTIEILCCACLYLQSLDYRSPAYILIRQALGIALEHGMHTDMQSQHIPEHHVRRCRNIFWTVYILDRQLSSLMGLPTSIRDEDISAELPYDPLKSQKAMALDIQVKLSRVIAKIANNVYGPEGRLDVRYVANTKDALKDIASVTDQLHRSFDIMHDAGVSRLAAYLHLLHHQCIILATRPLLFTFLEAKLQSRQLGQRRYESVKALLRMCLESSFQNLRILTQLQEQGLLECFLSFDLDSAYSSTLVLLMASVIDNSLLAGDFQWLQRSHSILSEMQSRGNLISGFIQAQLQNLERTLTGAMLPSYNETKSLDPSDDSPLMNAGVGDADWQFSMTTTQMMEIAESLDVEGFDWSVDSMLYS</sequence>
<evidence type="ECO:0000256" key="1">
    <source>
        <dbReference type="ARBA" id="ARBA00004123"/>
    </source>
</evidence>
<protein>
    <recommendedName>
        <fullName evidence="7">Zn(2)-C6 fungal-type domain-containing protein</fullName>
    </recommendedName>
</protein>
<dbReference type="Pfam" id="PF04082">
    <property type="entry name" value="Fungal_trans"/>
    <property type="match status" value="1"/>
</dbReference>
<dbReference type="PANTHER" id="PTHR47540:SF6">
    <property type="entry name" value="ZN(II)2CYS6 TRANSCRIPTION FACTOR (EUROFUNG)"/>
    <property type="match status" value="1"/>
</dbReference>
<dbReference type="OrthoDB" id="5464at2759"/>
<evidence type="ECO:0000256" key="2">
    <source>
        <dbReference type="ARBA" id="ARBA00022723"/>
    </source>
</evidence>
<reference evidence="8 9" key="1">
    <citation type="journal article" date="2014" name="BMC Genomics">
        <title>Genome sequencing of four Aureobasidium pullulans varieties: biotechnological potential, stress tolerance, and description of new species.</title>
        <authorList>
            <person name="Gostin Ar C."/>
            <person name="Ohm R.A."/>
            <person name="Kogej T."/>
            <person name="Sonjak S."/>
            <person name="Turk M."/>
            <person name="Zajc J."/>
            <person name="Zalar P."/>
            <person name="Grube M."/>
            <person name="Sun H."/>
            <person name="Han J."/>
            <person name="Sharma A."/>
            <person name="Chiniquy J."/>
            <person name="Ngan C.Y."/>
            <person name="Lipzen A."/>
            <person name="Barry K."/>
            <person name="Grigoriev I.V."/>
            <person name="Gunde-Cimerman N."/>
        </authorList>
    </citation>
    <scope>NUCLEOTIDE SEQUENCE [LARGE SCALE GENOMIC DNA]</scope>
    <source>
        <strain evidence="8 9">EXF-150</strain>
    </source>
</reference>
<dbReference type="CDD" id="cd12148">
    <property type="entry name" value="fungal_TF_MHR"/>
    <property type="match status" value="1"/>
</dbReference>
<keyword evidence="4" id="KW-0238">DNA-binding</keyword>
<dbReference type="SMART" id="SM00066">
    <property type="entry name" value="GAL4"/>
    <property type="match status" value="1"/>
</dbReference>
<evidence type="ECO:0000256" key="6">
    <source>
        <dbReference type="ARBA" id="ARBA00023242"/>
    </source>
</evidence>
<evidence type="ECO:0000256" key="3">
    <source>
        <dbReference type="ARBA" id="ARBA00023015"/>
    </source>
</evidence>
<dbReference type="AlphaFoldDB" id="A0A074X932"/>
<keyword evidence="5" id="KW-0804">Transcription</keyword>
<dbReference type="STRING" id="1043002.A0A074X932"/>
<dbReference type="Proteomes" id="UP000030706">
    <property type="component" value="Unassembled WGS sequence"/>
</dbReference>
<evidence type="ECO:0000256" key="5">
    <source>
        <dbReference type="ARBA" id="ARBA00023163"/>
    </source>
</evidence>
<dbReference type="GO" id="GO:0043565">
    <property type="term" value="F:sequence-specific DNA binding"/>
    <property type="evidence" value="ECO:0007669"/>
    <property type="project" value="TreeGrafter"/>
</dbReference>
<dbReference type="GO" id="GO:0000981">
    <property type="term" value="F:DNA-binding transcription factor activity, RNA polymerase II-specific"/>
    <property type="evidence" value="ECO:0007669"/>
    <property type="project" value="InterPro"/>
</dbReference>
<keyword evidence="9" id="KW-1185">Reference proteome</keyword>
<dbReference type="SMART" id="SM00906">
    <property type="entry name" value="Fungal_trans"/>
    <property type="match status" value="1"/>
</dbReference>
<accession>A0A074X932</accession>
<dbReference type="GO" id="GO:0008270">
    <property type="term" value="F:zinc ion binding"/>
    <property type="evidence" value="ECO:0007669"/>
    <property type="project" value="InterPro"/>
</dbReference>
<evidence type="ECO:0000256" key="4">
    <source>
        <dbReference type="ARBA" id="ARBA00023125"/>
    </source>
</evidence>
<dbReference type="GO" id="GO:0006351">
    <property type="term" value="P:DNA-templated transcription"/>
    <property type="evidence" value="ECO:0007669"/>
    <property type="project" value="InterPro"/>
</dbReference>
<dbReference type="Gene3D" id="4.10.240.10">
    <property type="entry name" value="Zn(2)-C6 fungal-type DNA-binding domain"/>
    <property type="match status" value="1"/>
</dbReference>
<feature type="domain" description="Zn(2)-C6 fungal-type" evidence="7">
    <location>
        <begin position="17"/>
        <end position="46"/>
    </location>
</feature>
<evidence type="ECO:0000313" key="9">
    <source>
        <dbReference type="Proteomes" id="UP000030706"/>
    </source>
</evidence>
<dbReference type="PANTHER" id="PTHR47540">
    <property type="entry name" value="THIAMINE REPRESSIBLE GENES REGULATORY PROTEIN THI5"/>
    <property type="match status" value="1"/>
</dbReference>
<dbReference type="InterPro" id="IPR001138">
    <property type="entry name" value="Zn2Cys6_DnaBD"/>
</dbReference>
<keyword evidence="2" id="KW-0479">Metal-binding</keyword>
<dbReference type="HOGENOM" id="CLU_006926_3_1_1"/>
<dbReference type="GO" id="GO:0045944">
    <property type="term" value="P:positive regulation of transcription by RNA polymerase II"/>
    <property type="evidence" value="ECO:0007669"/>
    <property type="project" value="TreeGrafter"/>
</dbReference>
<gene>
    <name evidence="8" type="ORF">M438DRAFT_401086</name>
</gene>
<evidence type="ECO:0000259" key="7">
    <source>
        <dbReference type="PROSITE" id="PS50048"/>
    </source>
</evidence>
<dbReference type="InterPro" id="IPR051711">
    <property type="entry name" value="Stress_Response_Reg"/>
</dbReference>
<dbReference type="CDD" id="cd00067">
    <property type="entry name" value="GAL4"/>
    <property type="match status" value="1"/>
</dbReference>
<dbReference type="GeneID" id="40751816"/>
<dbReference type="GO" id="GO:0005634">
    <property type="term" value="C:nucleus"/>
    <property type="evidence" value="ECO:0007669"/>
    <property type="project" value="UniProtKB-SubCell"/>
</dbReference>
<evidence type="ECO:0000313" key="8">
    <source>
        <dbReference type="EMBL" id="KEQ78577.1"/>
    </source>
</evidence>
<dbReference type="PROSITE" id="PS50048">
    <property type="entry name" value="ZN2_CY6_FUNGAL_2"/>
    <property type="match status" value="1"/>
</dbReference>
<dbReference type="SUPFAM" id="SSF57701">
    <property type="entry name" value="Zn2/Cys6 DNA-binding domain"/>
    <property type="match status" value="1"/>
</dbReference>
<proteinExistence type="predicted"/>
<dbReference type="PROSITE" id="PS00463">
    <property type="entry name" value="ZN2_CY6_FUNGAL_1"/>
    <property type="match status" value="1"/>
</dbReference>
<dbReference type="InterPro" id="IPR007219">
    <property type="entry name" value="XnlR_reg_dom"/>
</dbReference>
<dbReference type="Pfam" id="PF00172">
    <property type="entry name" value="Zn_clus"/>
    <property type="match status" value="1"/>
</dbReference>
<organism evidence="8 9">
    <name type="scientific">Aureobasidium pullulans EXF-150</name>
    <dbReference type="NCBI Taxonomy" id="1043002"/>
    <lineage>
        <taxon>Eukaryota</taxon>
        <taxon>Fungi</taxon>
        <taxon>Dikarya</taxon>
        <taxon>Ascomycota</taxon>
        <taxon>Pezizomycotina</taxon>
        <taxon>Dothideomycetes</taxon>
        <taxon>Dothideomycetidae</taxon>
        <taxon>Dothideales</taxon>
        <taxon>Saccotheciaceae</taxon>
        <taxon>Aureobasidium</taxon>
    </lineage>
</organism>
<keyword evidence="6" id="KW-0539">Nucleus</keyword>
<keyword evidence="3" id="KW-0805">Transcription regulation</keyword>
<name>A0A074X932_AURPU</name>
<comment type="subcellular location">
    <subcellularLocation>
        <location evidence="1">Nucleus</location>
    </subcellularLocation>
</comment>